<feature type="compositionally biased region" description="Basic residues" evidence="1">
    <location>
        <begin position="341"/>
        <end position="352"/>
    </location>
</feature>
<dbReference type="AlphaFoldDB" id="A0A6J4DX70"/>
<reference evidence="2 3" key="1">
    <citation type="submission" date="2020-05" db="EMBL/GenBank/DDBJ databases">
        <title>Characterization of novel class B3 metallo-beta-lactamase from novel Pseudomonas species.</title>
        <authorList>
            <person name="Yamada K."/>
            <person name="Aoki K."/>
            <person name="Ishii Y."/>
        </authorList>
    </citation>
    <scope>NUCLEOTIDE SEQUENCE [LARGE SCALE GENOMIC DNA]</scope>
    <source>
        <strain evidence="2 3">TUM18999</strain>
    </source>
</reference>
<feature type="region of interest" description="Disordered" evidence="1">
    <location>
        <begin position="301"/>
        <end position="352"/>
    </location>
</feature>
<dbReference type="EMBL" id="AP023189">
    <property type="protein sequence ID" value="BCG22092.1"/>
    <property type="molecule type" value="Genomic_DNA"/>
</dbReference>
<sequence>MDSAVSGSPEDQFIQEAIEFYRYWLSSRPSNDLGPDTQALLMIFSETPDIDWGFTYHPNIPTVKVFRKGGTLSEGVVVCNQNFRVILKIHDILTVDNAYLFIDENLSSNHTFVLAKFGQQKMQIHRQGQEIEEWIYEPEEITVKNDDISLTPETLDEDLSRFHHEYLSTSTAIAARNMWEVKSGKTRSTLKTQPERHVQSFLLTYLKSSYRRSGVFINEEINNQGGRTDIIVERETSPGSRQKVNTVIELKVLSSAKSFEANSAWAISGIDQAKNYANAETDACFACLYDARRNKQAMPELKPHAKQKGVRLGEYPMQVPADRPKQKTTKAAAVKKAPIPKNKKAVSGRKSK</sequence>
<protein>
    <submittedName>
        <fullName evidence="2">Uncharacterized protein</fullName>
    </submittedName>
</protein>
<name>A0A6J4DX70_9PSED</name>
<organism evidence="2 3">
    <name type="scientific">Pseudomonas tohonis</name>
    <dbReference type="NCBI Taxonomy" id="2725477"/>
    <lineage>
        <taxon>Bacteria</taxon>
        <taxon>Pseudomonadati</taxon>
        <taxon>Pseudomonadota</taxon>
        <taxon>Gammaproteobacteria</taxon>
        <taxon>Pseudomonadales</taxon>
        <taxon>Pseudomonadaceae</taxon>
        <taxon>Pseudomonas</taxon>
    </lineage>
</organism>
<evidence type="ECO:0000313" key="3">
    <source>
        <dbReference type="Proteomes" id="UP000509383"/>
    </source>
</evidence>
<evidence type="ECO:0000256" key="1">
    <source>
        <dbReference type="SAM" id="MobiDB-lite"/>
    </source>
</evidence>
<accession>A0A6J4DX70</accession>
<dbReference type="InterPro" id="IPR012547">
    <property type="entry name" value="PDDEXK_9"/>
</dbReference>
<gene>
    <name evidence="2" type="ORF">TUM18999_02830</name>
</gene>
<proteinExistence type="predicted"/>
<dbReference type="Pfam" id="PF08011">
    <property type="entry name" value="PDDEXK_9"/>
    <property type="match status" value="1"/>
</dbReference>
<feature type="compositionally biased region" description="Low complexity" evidence="1">
    <location>
        <begin position="329"/>
        <end position="340"/>
    </location>
</feature>
<dbReference type="KEGG" id="ptw:TUM18999_02830"/>
<dbReference type="Proteomes" id="UP000509383">
    <property type="component" value="Chromosome"/>
</dbReference>
<evidence type="ECO:0000313" key="2">
    <source>
        <dbReference type="EMBL" id="BCG22092.1"/>
    </source>
</evidence>